<dbReference type="GO" id="GO:0008270">
    <property type="term" value="F:zinc ion binding"/>
    <property type="evidence" value="ECO:0007669"/>
    <property type="project" value="UniProtKB-KW"/>
</dbReference>
<reference evidence="14 15" key="1">
    <citation type="submission" date="2022-07" db="EMBL/GenBank/DDBJ databases">
        <title>Genome-wide signatures of adaptation to extreme environments.</title>
        <authorList>
            <person name="Cho C.H."/>
            <person name="Yoon H.S."/>
        </authorList>
    </citation>
    <scope>NUCLEOTIDE SEQUENCE [LARGE SCALE GENOMIC DNA]</scope>
    <source>
        <strain evidence="14 15">108.79 E11</strain>
    </source>
</reference>
<comment type="similarity">
    <text evidence="2">Belongs to the NFX1 family.</text>
</comment>
<evidence type="ECO:0000256" key="7">
    <source>
        <dbReference type="ARBA" id="ARBA00023015"/>
    </source>
</evidence>
<dbReference type="GO" id="GO:0000981">
    <property type="term" value="F:DNA-binding transcription factor activity, RNA polymerase II-specific"/>
    <property type="evidence" value="ECO:0007669"/>
    <property type="project" value="TreeGrafter"/>
</dbReference>
<dbReference type="EMBL" id="JANCYU010000047">
    <property type="protein sequence ID" value="KAK4527070.1"/>
    <property type="molecule type" value="Genomic_DNA"/>
</dbReference>
<dbReference type="PANTHER" id="PTHR12360:SF12">
    <property type="entry name" value="TRANSCRIPTIONAL REPRESSOR NF-X1"/>
    <property type="match status" value="1"/>
</dbReference>
<feature type="compositionally biased region" description="Basic and acidic residues" evidence="11">
    <location>
        <begin position="17"/>
        <end position="35"/>
    </location>
</feature>
<evidence type="ECO:0000313" key="15">
    <source>
        <dbReference type="Proteomes" id="UP001300502"/>
    </source>
</evidence>
<evidence type="ECO:0000313" key="14">
    <source>
        <dbReference type="EMBL" id="KAK4527070.1"/>
    </source>
</evidence>
<dbReference type="PANTHER" id="PTHR12360">
    <property type="entry name" value="NUCLEAR TRANSCRIPTION FACTOR, X-BOX BINDING 1 NFX1"/>
    <property type="match status" value="1"/>
</dbReference>
<feature type="compositionally biased region" description="Basic and acidic residues" evidence="11">
    <location>
        <begin position="102"/>
        <end position="121"/>
    </location>
</feature>
<feature type="region of interest" description="Disordered" evidence="11">
    <location>
        <begin position="97"/>
        <end position="121"/>
    </location>
</feature>
<evidence type="ECO:0000256" key="5">
    <source>
        <dbReference type="ARBA" id="ARBA00022771"/>
    </source>
</evidence>
<dbReference type="AlphaFoldDB" id="A0AAV9IHZ2"/>
<organism evidence="14 15">
    <name type="scientific">Galdieria yellowstonensis</name>
    <dbReference type="NCBI Taxonomy" id="3028027"/>
    <lineage>
        <taxon>Eukaryota</taxon>
        <taxon>Rhodophyta</taxon>
        <taxon>Bangiophyceae</taxon>
        <taxon>Galdieriales</taxon>
        <taxon>Galdieriaceae</taxon>
        <taxon>Galdieria</taxon>
    </lineage>
</organism>
<evidence type="ECO:0000256" key="8">
    <source>
        <dbReference type="ARBA" id="ARBA00023163"/>
    </source>
</evidence>
<feature type="compositionally biased region" description="Polar residues" evidence="11">
    <location>
        <begin position="36"/>
        <end position="49"/>
    </location>
</feature>
<keyword evidence="3" id="KW-0479">Metal-binding</keyword>
<feature type="region of interest" description="Disordered" evidence="11">
    <location>
        <begin position="1"/>
        <end position="82"/>
    </location>
</feature>
<dbReference type="PROSITE" id="PS50089">
    <property type="entry name" value="ZF_RING_2"/>
    <property type="match status" value="1"/>
</dbReference>
<dbReference type="InterPro" id="IPR036867">
    <property type="entry name" value="R3H_dom_sf"/>
</dbReference>
<evidence type="ECO:0000256" key="11">
    <source>
        <dbReference type="SAM" id="MobiDB-lite"/>
    </source>
</evidence>
<evidence type="ECO:0000256" key="10">
    <source>
        <dbReference type="PROSITE-ProRule" id="PRU00175"/>
    </source>
</evidence>
<keyword evidence="15" id="KW-1185">Reference proteome</keyword>
<keyword evidence="6" id="KW-0862">Zinc</keyword>
<keyword evidence="5 10" id="KW-0863">Zinc-finger</keyword>
<evidence type="ECO:0000259" key="12">
    <source>
        <dbReference type="PROSITE" id="PS50089"/>
    </source>
</evidence>
<dbReference type="SUPFAM" id="SSF82708">
    <property type="entry name" value="R3H domain"/>
    <property type="match status" value="1"/>
</dbReference>
<dbReference type="InterPro" id="IPR001841">
    <property type="entry name" value="Znf_RING"/>
</dbReference>
<dbReference type="Pfam" id="PF01422">
    <property type="entry name" value="zf-NF-X1"/>
    <property type="match status" value="9"/>
</dbReference>
<feature type="compositionally biased region" description="Basic residues" evidence="11">
    <location>
        <begin position="53"/>
        <end position="64"/>
    </location>
</feature>
<comment type="subcellular location">
    <subcellularLocation>
        <location evidence="1">Nucleus</location>
    </subcellularLocation>
</comment>
<comment type="caution">
    <text evidence="14">The sequence shown here is derived from an EMBL/GenBank/DDBJ whole genome shotgun (WGS) entry which is preliminary data.</text>
</comment>
<protein>
    <recommendedName>
        <fullName evidence="16">Transcriptional repressor NF-X1</fullName>
    </recommendedName>
</protein>
<dbReference type="SMART" id="SM00438">
    <property type="entry name" value="ZnF_NFX"/>
    <property type="match status" value="9"/>
</dbReference>
<dbReference type="CDD" id="cd06008">
    <property type="entry name" value="NF-X1-zinc-finger"/>
    <property type="match status" value="7"/>
</dbReference>
<dbReference type="Proteomes" id="UP001300502">
    <property type="component" value="Unassembled WGS sequence"/>
</dbReference>
<sequence length="977" mass="110283">MQQVPPKNRAPKPGNNRKLEWKPVHRQETSAKKQEQGNAAQSNSSQLGESWQHKKPQQVAKKYKQYVNKPSTPSMEVRRDSRRQYWKATKQLETASVVKRHNIGDERQRSGEEASERPQGDNLREYLKHSLSRECYECMVCFEAIQRSASVWMCNTCFVVLHLACIRKWSKSSKERESNQQQQRQHASNEKQFSWMCPACRKDYTQCSLEYFCFCGKQREPSSEPVIVPHSCGNICGKPLAKNGSQCPHTCSELCHPGPCPPCSAVKAPKSCRCGKEQIVTRCSEPVPEQGYSCGMTCGKQMKCGHYCEQVCHEGACEPCQVAVETKCYCGSEYATLPCYVVSSDSGESGFSCGRKCDRVLDCKNHRCQQICHSGPCESCKYLPKNWNTCACGQVSLDQLLENQSCTERQSCMDALPSCGQRCGRLLNCLLGHTCEKVCGHLDPCGPCTYEFELPCRCQNETIRVACSNSRETILEELVCQRVCGGRLSCKRHYCKRVCCPGNKKKKRAEEHFTLFLEHKEKIVNYLGDIWNSFSHTCEEKCNQLLNCGIHYCDRSCGHEGDCYPCGILLWEPLTCACGAERLTPPIRCGTPPPVCNRPCQRVRQCGHPCPDSCHFGDCPRCVVLVKKECLGGHGISRTLPCFVDQVFCGRVCGKILKCGIHTCKRNCHADSCDTEALEEETKGCSNLCRLPRKGCGHPCQFKCHPGTLCPNVPCEHRVTVTCPCGMRKEEGICGKLDDQEEQSNNLVRLECDESCGRLSRARAFADAVGILPSVEEKSQPPHCTGNVSYSDFLMEFCEQNMEFVSSFEQSLRELLQGRFGRRMKTQPLPRLYRAFVHELGELFGLETASVDNYPEKEMVISLPKDMENISIPDRLLSDVVKERMRQAMQERKDRTKRRLRIQLIGENQVDNATRKLEKLLYAHQGTYKILESRTLERAIEFMVELSTAERTASVLRSLEHKKPTVVAHPIATSGSS</sequence>
<dbReference type="PROSITE" id="PS51061">
    <property type="entry name" value="R3H"/>
    <property type="match status" value="1"/>
</dbReference>
<keyword evidence="7" id="KW-0805">Transcription regulation</keyword>
<feature type="domain" description="R3H" evidence="13">
    <location>
        <begin position="791"/>
        <end position="865"/>
    </location>
</feature>
<evidence type="ECO:0000256" key="1">
    <source>
        <dbReference type="ARBA" id="ARBA00004123"/>
    </source>
</evidence>
<dbReference type="InterPro" id="IPR000967">
    <property type="entry name" value="Znf_NFX1"/>
</dbReference>
<accession>A0AAV9IHZ2</accession>
<dbReference type="GO" id="GO:0005634">
    <property type="term" value="C:nucleus"/>
    <property type="evidence" value="ECO:0007669"/>
    <property type="project" value="UniProtKB-SubCell"/>
</dbReference>
<evidence type="ECO:0000259" key="13">
    <source>
        <dbReference type="PROSITE" id="PS51061"/>
    </source>
</evidence>
<dbReference type="Pfam" id="PF01424">
    <property type="entry name" value="R3H"/>
    <property type="match status" value="1"/>
</dbReference>
<feature type="domain" description="RING-type" evidence="12">
    <location>
        <begin position="138"/>
        <end position="201"/>
    </location>
</feature>
<dbReference type="GO" id="GO:0000977">
    <property type="term" value="F:RNA polymerase II transcription regulatory region sequence-specific DNA binding"/>
    <property type="evidence" value="ECO:0007669"/>
    <property type="project" value="TreeGrafter"/>
</dbReference>
<gene>
    <name evidence="14" type="ORF">GAYE_SCF34G4991</name>
</gene>
<evidence type="ECO:0008006" key="16">
    <source>
        <dbReference type="Google" id="ProtNLM"/>
    </source>
</evidence>
<evidence type="ECO:0000256" key="9">
    <source>
        <dbReference type="ARBA" id="ARBA00023242"/>
    </source>
</evidence>
<dbReference type="InterPro" id="IPR034078">
    <property type="entry name" value="NFX1_fam"/>
</dbReference>
<evidence type="ECO:0000256" key="2">
    <source>
        <dbReference type="ARBA" id="ARBA00007269"/>
    </source>
</evidence>
<evidence type="ECO:0000256" key="3">
    <source>
        <dbReference type="ARBA" id="ARBA00022723"/>
    </source>
</evidence>
<dbReference type="Gene3D" id="3.30.1370.50">
    <property type="entry name" value="R3H-like domain"/>
    <property type="match status" value="1"/>
</dbReference>
<keyword evidence="9" id="KW-0539">Nucleus</keyword>
<keyword evidence="8" id="KW-0804">Transcription</keyword>
<dbReference type="InterPro" id="IPR001374">
    <property type="entry name" value="R3H_dom"/>
</dbReference>
<keyword evidence="4" id="KW-0677">Repeat</keyword>
<proteinExistence type="inferred from homology"/>
<name>A0AAV9IHZ2_9RHOD</name>
<evidence type="ECO:0000256" key="4">
    <source>
        <dbReference type="ARBA" id="ARBA00022737"/>
    </source>
</evidence>
<evidence type="ECO:0000256" key="6">
    <source>
        <dbReference type="ARBA" id="ARBA00022833"/>
    </source>
</evidence>